<feature type="transmembrane region" description="Helical" evidence="1">
    <location>
        <begin position="209"/>
        <end position="235"/>
    </location>
</feature>
<sequence length="262" mass="29399">MKWLKHFGTDLVGAHFDGARTLYALRWMFGAIILWEFAQHVVEYRIGMFENVETARAVPMNSSRMMLGWIKMLSVYVGGFFVLRYLGTVRANRAVSAPGIAFLRYLPYLIYSLILFGALFYARQYLAEDKVLPVQATIGLGQVFIEPLLMAWIVSSATDGAVPNPIASARRTGLLYLYALPLFFVGRLPINILHQMLNRYAVGREPILLWPMLVVDAVVVGLIVAIIPAISVRVAMRIDERTARREEIRAANARLATPLPSA</sequence>
<dbReference type="RefSeq" id="WP_133494372.1">
    <property type="nucleotide sequence ID" value="NZ_BMLU01000002.1"/>
</dbReference>
<dbReference type="EMBL" id="SNWD01000002">
    <property type="protein sequence ID" value="TDN85424.1"/>
    <property type="molecule type" value="Genomic_DNA"/>
</dbReference>
<keyword evidence="1" id="KW-0812">Transmembrane</keyword>
<keyword evidence="1" id="KW-1133">Transmembrane helix</keyword>
<keyword evidence="1" id="KW-0472">Membrane</keyword>
<dbReference type="Proteomes" id="UP000295493">
    <property type="component" value="Unassembled WGS sequence"/>
</dbReference>
<feature type="transmembrane region" description="Helical" evidence="1">
    <location>
        <begin position="175"/>
        <end position="197"/>
    </location>
</feature>
<name>A0A4R6FWL7_9SPHN</name>
<dbReference type="OrthoDB" id="7426493at2"/>
<protein>
    <submittedName>
        <fullName evidence="2">Uncharacterized protein</fullName>
    </submittedName>
</protein>
<evidence type="ECO:0000256" key="1">
    <source>
        <dbReference type="SAM" id="Phobius"/>
    </source>
</evidence>
<evidence type="ECO:0000313" key="3">
    <source>
        <dbReference type="Proteomes" id="UP000295493"/>
    </source>
</evidence>
<comment type="caution">
    <text evidence="2">The sequence shown here is derived from an EMBL/GenBank/DDBJ whole genome shotgun (WGS) entry which is preliminary data.</text>
</comment>
<feature type="transmembrane region" description="Helical" evidence="1">
    <location>
        <begin position="108"/>
        <end position="126"/>
    </location>
</feature>
<feature type="transmembrane region" description="Helical" evidence="1">
    <location>
        <begin position="132"/>
        <end position="154"/>
    </location>
</feature>
<keyword evidence="3" id="KW-1185">Reference proteome</keyword>
<proteinExistence type="predicted"/>
<reference evidence="2 3" key="1">
    <citation type="submission" date="2019-03" db="EMBL/GenBank/DDBJ databases">
        <title>Genomic Encyclopedia of Type Strains, Phase IV (KMG-IV): sequencing the most valuable type-strain genomes for metagenomic binning, comparative biology and taxonomic classification.</title>
        <authorList>
            <person name="Goeker M."/>
        </authorList>
    </citation>
    <scope>NUCLEOTIDE SEQUENCE [LARGE SCALE GENOMIC DNA]</scope>
    <source>
        <strain evidence="2 3">DSM 25059</strain>
    </source>
</reference>
<accession>A0A4R6FWL7</accession>
<evidence type="ECO:0000313" key="2">
    <source>
        <dbReference type="EMBL" id="TDN85424.1"/>
    </source>
</evidence>
<feature type="transmembrane region" description="Helical" evidence="1">
    <location>
        <begin position="66"/>
        <end position="87"/>
    </location>
</feature>
<dbReference type="AlphaFoldDB" id="A0A4R6FWL7"/>
<gene>
    <name evidence="2" type="ORF">EV664_102130</name>
</gene>
<organism evidence="2 3">
    <name type="scientific">Stakelama pacifica</name>
    <dbReference type="NCBI Taxonomy" id="517720"/>
    <lineage>
        <taxon>Bacteria</taxon>
        <taxon>Pseudomonadati</taxon>
        <taxon>Pseudomonadota</taxon>
        <taxon>Alphaproteobacteria</taxon>
        <taxon>Sphingomonadales</taxon>
        <taxon>Sphingomonadaceae</taxon>
        <taxon>Stakelama</taxon>
    </lineage>
</organism>